<feature type="transmembrane region" description="Helical" evidence="2">
    <location>
        <begin position="220"/>
        <end position="239"/>
    </location>
</feature>
<keyword evidence="2" id="KW-0812">Transmembrane</keyword>
<dbReference type="EMBL" id="JACHNH010000001">
    <property type="protein sequence ID" value="MBB4766046.1"/>
    <property type="molecule type" value="Genomic_DNA"/>
</dbReference>
<organism evidence="4 5">
    <name type="scientific">Actinoplanes digitatis</name>
    <dbReference type="NCBI Taxonomy" id="1868"/>
    <lineage>
        <taxon>Bacteria</taxon>
        <taxon>Bacillati</taxon>
        <taxon>Actinomycetota</taxon>
        <taxon>Actinomycetes</taxon>
        <taxon>Micromonosporales</taxon>
        <taxon>Micromonosporaceae</taxon>
        <taxon>Actinoplanes</taxon>
    </lineage>
</organism>
<reference evidence="4 5" key="1">
    <citation type="submission" date="2020-08" db="EMBL/GenBank/DDBJ databases">
        <title>Sequencing the genomes of 1000 actinobacteria strains.</title>
        <authorList>
            <person name="Klenk H.-P."/>
        </authorList>
    </citation>
    <scope>NUCLEOTIDE SEQUENCE [LARGE SCALE GENOMIC DNA]</scope>
    <source>
        <strain evidence="4 5">DSM 43149</strain>
    </source>
</reference>
<feature type="region of interest" description="Disordered" evidence="1">
    <location>
        <begin position="170"/>
        <end position="216"/>
    </location>
</feature>
<evidence type="ECO:0000313" key="5">
    <source>
        <dbReference type="Proteomes" id="UP000578112"/>
    </source>
</evidence>
<proteinExistence type="predicted"/>
<feature type="compositionally biased region" description="Low complexity" evidence="1">
    <location>
        <begin position="178"/>
        <end position="205"/>
    </location>
</feature>
<dbReference type="Proteomes" id="UP000578112">
    <property type="component" value="Unassembled WGS sequence"/>
</dbReference>
<comment type="caution">
    <text evidence="4">The sequence shown here is derived from an EMBL/GenBank/DDBJ whole genome shotgun (WGS) entry which is preliminary data.</text>
</comment>
<keyword evidence="3" id="KW-0732">Signal</keyword>
<evidence type="ECO:0000256" key="2">
    <source>
        <dbReference type="SAM" id="Phobius"/>
    </source>
</evidence>
<dbReference type="RefSeq" id="WP_184997055.1">
    <property type="nucleotide sequence ID" value="NZ_BOMK01000077.1"/>
</dbReference>
<name>A0A7W7I421_9ACTN</name>
<gene>
    <name evidence="4" type="ORF">BJ971_006602</name>
</gene>
<evidence type="ECO:0000313" key="4">
    <source>
        <dbReference type="EMBL" id="MBB4766046.1"/>
    </source>
</evidence>
<evidence type="ECO:0008006" key="6">
    <source>
        <dbReference type="Google" id="ProtNLM"/>
    </source>
</evidence>
<dbReference type="AlphaFoldDB" id="A0A7W7I421"/>
<evidence type="ECO:0000256" key="3">
    <source>
        <dbReference type="SAM" id="SignalP"/>
    </source>
</evidence>
<protein>
    <recommendedName>
        <fullName evidence="6">Gram-positive cocci surface proteins LPxTG domain-containing protein</fullName>
    </recommendedName>
</protein>
<sequence length="248" mass="26061">MLFAFARRLLAAAAVTASLLAAVPTPAQAAQPEVTMVLPDMTTPERTVLVPPQEDDSNLVLQPTVTFSEDYTATNIKARITVDNGLYLSRIRACCTPCDRIERGDMTCTDLGGWAFKAGKPETADFDFLYEVYRLGVYAGPTTKPGTATMTVTFWIDDITVTASGPVRVEAWPPPSTGAPTGTPSATPPSSSAAIPSASPSAQAAGEEDDDVRLPITGPATGGLIAGGVALLVGGFLLARRRRTRFEA</sequence>
<keyword evidence="2" id="KW-1133">Transmembrane helix</keyword>
<evidence type="ECO:0000256" key="1">
    <source>
        <dbReference type="SAM" id="MobiDB-lite"/>
    </source>
</evidence>
<accession>A0A7W7I421</accession>
<keyword evidence="5" id="KW-1185">Reference proteome</keyword>
<feature type="chain" id="PRO_5030629763" description="Gram-positive cocci surface proteins LPxTG domain-containing protein" evidence="3">
    <location>
        <begin position="30"/>
        <end position="248"/>
    </location>
</feature>
<keyword evidence="2" id="KW-0472">Membrane</keyword>
<feature type="signal peptide" evidence="3">
    <location>
        <begin position="1"/>
        <end position="29"/>
    </location>
</feature>